<evidence type="ECO:0000313" key="2">
    <source>
        <dbReference type="EMBL" id="QKE90411.1"/>
    </source>
</evidence>
<gene>
    <name evidence="2" type="ORF">HN018_10535</name>
</gene>
<name>A0A6M8HQ97_9PROT</name>
<protein>
    <recommendedName>
        <fullName evidence="4">YXWGXW repeat-containing protein</fullName>
    </recommendedName>
</protein>
<dbReference type="EMBL" id="CP053708">
    <property type="protein sequence ID" value="QKE90411.1"/>
    <property type="molecule type" value="Genomic_DNA"/>
</dbReference>
<dbReference type="RefSeq" id="WP_171837262.1">
    <property type="nucleotide sequence ID" value="NZ_CP053708.1"/>
</dbReference>
<feature type="signal peptide" evidence="1">
    <location>
        <begin position="1"/>
        <end position="23"/>
    </location>
</feature>
<dbReference type="AlphaFoldDB" id="A0A6M8HQ97"/>
<evidence type="ECO:0008006" key="4">
    <source>
        <dbReference type="Google" id="ProtNLM"/>
    </source>
</evidence>
<dbReference type="KEGG" id="lck:HN018_10535"/>
<reference evidence="2 3" key="1">
    <citation type="journal article" date="2014" name="World J. Microbiol. Biotechnol.">
        <title>Biodiversity and physiological characteristics of Antarctic and Arctic lichens-associated bacteria.</title>
        <authorList>
            <person name="Lee Y.M."/>
            <person name="Kim E.H."/>
            <person name="Lee H.K."/>
            <person name="Hong S.G."/>
        </authorList>
    </citation>
    <scope>NUCLEOTIDE SEQUENCE [LARGE SCALE GENOMIC DNA]</scope>
    <source>
        <strain evidence="2 3">PAMC 26569</strain>
    </source>
</reference>
<accession>A0A6M8HQ97</accession>
<evidence type="ECO:0000313" key="3">
    <source>
        <dbReference type="Proteomes" id="UP000500767"/>
    </source>
</evidence>
<dbReference type="Proteomes" id="UP000500767">
    <property type="component" value="Chromosome"/>
</dbReference>
<evidence type="ECO:0000256" key="1">
    <source>
        <dbReference type="SAM" id="SignalP"/>
    </source>
</evidence>
<organism evidence="2 3">
    <name type="scientific">Lichenicola cladoniae</name>
    <dbReference type="NCBI Taxonomy" id="1484109"/>
    <lineage>
        <taxon>Bacteria</taxon>
        <taxon>Pseudomonadati</taxon>
        <taxon>Pseudomonadota</taxon>
        <taxon>Alphaproteobacteria</taxon>
        <taxon>Acetobacterales</taxon>
        <taxon>Acetobacteraceae</taxon>
        <taxon>Lichenicola</taxon>
    </lineage>
</organism>
<keyword evidence="3" id="KW-1185">Reference proteome</keyword>
<proteinExistence type="predicted"/>
<sequence>MRFAKITFVAAITLGSVMNVAVAQPYYPPPPRPYIVAPPPPGWVGPHYYWHGRHWHSRTWAYDRWHHRYWRYQ</sequence>
<keyword evidence="1" id="KW-0732">Signal</keyword>
<feature type="chain" id="PRO_5026823066" description="YXWGXW repeat-containing protein" evidence="1">
    <location>
        <begin position="24"/>
        <end position="73"/>
    </location>
</feature>